<dbReference type="InParanoid" id="M7XH63"/>
<reference evidence="1" key="1">
    <citation type="submission" date="2013-01" db="EMBL/GenBank/DDBJ databases">
        <title>Genome assembly of Mariniradius saccharolyticus AK6.</title>
        <authorList>
            <person name="Vaidya B."/>
            <person name="Khatri I."/>
            <person name="Tanuku N.R.S."/>
            <person name="Subramanian S."/>
            <person name="Pinnaka A."/>
        </authorList>
    </citation>
    <scope>NUCLEOTIDE SEQUENCE [LARGE SCALE GENOMIC DNA]</scope>
    <source>
        <strain evidence="1">AK6</strain>
    </source>
</reference>
<gene>
    <name evidence="1" type="ORF">C943_04182</name>
</gene>
<protein>
    <submittedName>
        <fullName evidence="1">Uncharacterized protein</fullName>
    </submittedName>
</protein>
<dbReference type="EMBL" id="AMZY02000008">
    <property type="protein sequence ID" value="EMS33863.1"/>
    <property type="molecule type" value="Genomic_DNA"/>
</dbReference>
<dbReference type="RefSeq" id="WP_008625937.1">
    <property type="nucleotide sequence ID" value="NZ_AMZY02000008.1"/>
</dbReference>
<dbReference type="STRING" id="1239962.C943_04182"/>
<dbReference type="Proteomes" id="UP000010953">
    <property type="component" value="Unassembled WGS sequence"/>
</dbReference>
<accession>M7XH63</accession>
<organism evidence="1 2">
    <name type="scientific">Mariniradius saccharolyticus AK6</name>
    <dbReference type="NCBI Taxonomy" id="1239962"/>
    <lineage>
        <taxon>Bacteria</taxon>
        <taxon>Pseudomonadati</taxon>
        <taxon>Bacteroidota</taxon>
        <taxon>Cytophagia</taxon>
        <taxon>Cytophagales</taxon>
        <taxon>Cyclobacteriaceae</taxon>
        <taxon>Mariniradius</taxon>
    </lineage>
</organism>
<evidence type="ECO:0000313" key="2">
    <source>
        <dbReference type="Proteomes" id="UP000010953"/>
    </source>
</evidence>
<proteinExistence type="predicted"/>
<keyword evidence="2" id="KW-1185">Reference proteome</keyword>
<name>M7XH63_9BACT</name>
<sequence length="117" mass="14024">MIKNSSKVKCRILRYDYAKSKADSLLEEGYRFLTYEPKPGQYPNHHYFKLSCLFDRHLNRKQIPIDSPRGLEILAWYATDWHTFPGSYDQMVDRDTEMEEMCAQIRAEEEKERILNN</sequence>
<comment type="caution">
    <text evidence="1">The sequence shown here is derived from an EMBL/GenBank/DDBJ whole genome shotgun (WGS) entry which is preliminary data.</text>
</comment>
<evidence type="ECO:0000313" key="1">
    <source>
        <dbReference type="EMBL" id="EMS33863.1"/>
    </source>
</evidence>
<dbReference type="AlphaFoldDB" id="M7XH63"/>